<feature type="compositionally biased region" description="Low complexity" evidence="1">
    <location>
        <begin position="55"/>
        <end position="69"/>
    </location>
</feature>
<comment type="caution">
    <text evidence="2">The sequence shown here is derived from an EMBL/GenBank/DDBJ whole genome shotgun (WGS) entry which is preliminary data.</text>
</comment>
<feature type="region of interest" description="Disordered" evidence="1">
    <location>
        <begin position="94"/>
        <end position="119"/>
    </location>
</feature>
<evidence type="ECO:0000256" key="1">
    <source>
        <dbReference type="SAM" id="MobiDB-lite"/>
    </source>
</evidence>
<dbReference type="AlphaFoldDB" id="A0A5B0QSS3"/>
<feature type="compositionally biased region" description="Polar residues" evidence="1">
    <location>
        <begin position="19"/>
        <end position="30"/>
    </location>
</feature>
<evidence type="ECO:0000313" key="3">
    <source>
        <dbReference type="Proteomes" id="UP000324748"/>
    </source>
</evidence>
<keyword evidence="3" id="KW-1185">Reference proteome</keyword>
<evidence type="ECO:0000313" key="2">
    <source>
        <dbReference type="EMBL" id="KAA1116301.1"/>
    </source>
</evidence>
<proteinExistence type="predicted"/>
<accession>A0A5B0QSS3</accession>
<organism evidence="2 3">
    <name type="scientific">Puccinia graminis f. sp. tritici</name>
    <dbReference type="NCBI Taxonomy" id="56615"/>
    <lineage>
        <taxon>Eukaryota</taxon>
        <taxon>Fungi</taxon>
        <taxon>Dikarya</taxon>
        <taxon>Basidiomycota</taxon>
        <taxon>Pucciniomycotina</taxon>
        <taxon>Pucciniomycetes</taxon>
        <taxon>Pucciniales</taxon>
        <taxon>Pucciniaceae</taxon>
        <taxon>Puccinia</taxon>
    </lineage>
</organism>
<dbReference type="EMBL" id="VSWC01000003">
    <property type="protein sequence ID" value="KAA1116301.1"/>
    <property type="molecule type" value="Genomic_DNA"/>
</dbReference>
<reference evidence="2 3" key="1">
    <citation type="submission" date="2019-05" db="EMBL/GenBank/DDBJ databases">
        <title>Emergence of the Ug99 lineage of the wheat stem rust pathogen through somatic hybridization.</title>
        <authorList>
            <person name="Li F."/>
            <person name="Upadhyaya N.M."/>
            <person name="Sperschneider J."/>
            <person name="Matny O."/>
            <person name="Nguyen-Phuc H."/>
            <person name="Mago R."/>
            <person name="Raley C."/>
            <person name="Miller M.E."/>
            <person name="Silverstein K.A.T."/>
            <person name="Henningsen E."/>
            <person name="Hirsch C.D."/>
            <person name="Visser B."/>
            <person name="Pretorius Z.A."/>
            <person name="Steffenson B.J."/>
            <person name="Schwessinger B."/>
            <person name="Dodds P.N."/>
            <person name="Figueroa M."/>
        </authorList>
    </citation>
    <scope>NUCLEOTIDE SEQUENCE [LARGE SCALE GENOMIC DNA]</scope>
    <source>
        <strain evidence="2">21-0</strain>
    </source>
</reference>
<dbReference type="OrthoDB" id="2498297at2759"/>
<feature type="region of interest" description="Disordered" evidence="1">
    <location>
        <begin position="13"/>
        <end position="76"/>
    </location>
</feature>
<gene>
    <name evidence="2" type="ORF">PGT21_008524</name>
</gene>
<protein>
    <submittedName>
        <fullName evidence="2">Uncharacterized protein</fullName>
    </submittedName>
</protein>
<dbReference type="Proteomes" id="UP000324748">
    <property type="component" value="Unassembled WGS sequence"/>
</dbReference>
<name>A0A5B0QSS3_PUCGR</name>
<sequence length="368" mass="40395">MLDAFTRYSRSKLIRRDSGSSTHGSGTLKAQLSRRISSDEPGRTLESPEPSIATGSSAGSFLSSHSGDSQPSGPSLKQTLVKFRQQRLRPLSILAGNPKLVRNRRPSHSRESEESTDSGQFQVGAMGRILSSDQHSSHFIPRAALEQGGDYVIVHSEYAQALPNNLQPHASMPEISSNKKPWSYNLESLPCGIRPSEKLVVEEESDGSLDDEMLDTLCTLRYTIQQIKDHRRQSPKSNPLVKCDSLPTFGLTSTGHQNLLRTLSVPSRFIEDKAATFDLMNGSGLPYCLVSPAHLFNQLPAIHTGNHSTPVPRDLSNPGMIENEDEGDDTSSFCTLSEEEPDYQSGPYVLPIWPNLPSALQPAFDPKC</sequence>